<dbReference type="Proteomes" id="UP000634136">
    <property type="component" value="Unassembled WGS sequence"/>
</dbReference>
<reference evidence="1" key="1">
    <citation type="submission" date="2020-09" db="EMBL/GenBank/DDBJ databases">
        <title>Genome-Enabled Discovery of Anthraquinone Biosynthesis in Senna tora.</title>
        <authorList>
            <person name="Kang S.-H."/>
            <person name="Pandey R.P."/>
            <person name="Lee C.-M."/>
            <person name="Sim J.-S."/>
            <person name="Jeong J.-T."/>
            <person name="Choi B.-S."/>
            <person name="Jung M."/>
            <person name="Ginzburg D."/>
            <person name="Zhao K."/>
            <person name="Won S.Y."/>
            <person name="Oh T.-J."/>
            <person name="Yu Y."/>
            <person name="Kim N.-H."/>
            <person name="Lee O.R."/>
            <person name="Lee T.-H."/>
            <person name="Bashyal P."/>
            <person name="Kim T.-S."/>
            <person name="Lee W.-H."/>
            <person name="Kawkins C."/>
            <person name="Kim C.-K."/>
            <person name="Kim J.S."/>
            <person name="Ahn B.O."/>
            <person name="Rhee S.Y."/>
            <person name="Sohng J.K."/>
        </authorList>
    </citation>
    <scope>NUCLEOTIDE SEQUENCE</scope>
    <source>
        <tissue evidence="1">Leaf</tissue>
    </source>
</reference>
<organism evidence="1 2">
    <name type="scientific">Senna tora</name>
    <dbReference type="NCBI Taxonomy" id="362788"/>
    <lineage>
        <taxon>Eukaryota</taxon>
        <taxon>Viridiplantae</taxon>
        <taxon>Streptophyta</taxon>
        <taxon>Embryophyta</taxon>
        <taxon>Tracheophyta</taxon>
        <taxon>Spermatophyta</taxon>
        <taxon>Magnoliopsida</taxon>
        <taxon>eudicotyledons</taxon>
        <taxon>Gunneridae</taxon>
        <taxon>Pentapetalae</taxon>
        <taxon>rosids</taxon>
        <taxon>fabids</taxon>
        <taxon>Fabales</taxon>
        <taxon>Fabaceae</taxon>
        <taxon>Caesalpinioideae</taxon>
        <taxon>Cassia clade</taxon>
        <taxon>Senna</taxon>
    </lineage>
</organism>
<gene>
    <name evidence="1" type="ORF">G2W53_024783</name>
</gene>
<proteinExistence type="predicted"/>
<name>A0A834TBV4_9FABA</name>
<sequence>MECTRYEVLCVGSAGTTPAAN</sequence>
<evidence type="ECO:0000313" key="2">
    <source>
        <dbReference type="Proteomes" id="UP000634136"/>
    </source>
</evidence>
<dbReference type="AlphaFoldDB" id="A0A834TBV4"/>
<evidence type="ECO:0000313" key="1">
    <source>
        <dbReference type="EMBL" id="KAF7819328.1"/>
    </source>
</evidence>
<dbReference type="EMBL" id="JAAIUW010000008">
    <property type="protein sequence ID" value="KAF7819328.1"/>
    <property type="molecule type" value="Genomic_DNA"/>
</dbReference>
<comment type="caution">
    <text evidence="1">The sequence shown here is derived from an EMBL/GenBank/DDBJ whole genome shotgun (WGS) entry which is preliminary data.</text>
</comment>
<accession>A0A834TBV4</accession>
<protein>
    <submittedName>
        <fullName evidence="1">Uncharacterized protein</fullName>
    </submittedName>
</protein>
<keyword evidence="2" id="KW-1185">Reference proteome</keyword>